<dbReference type="GO" id="GO:0016989">
    <property type="term" value="F:sigma factor antagonist activity"/>
    <property type="evidence" value="ECO:0007669"/>
    <property type="project" value="TreeGrafter"/>
</dbReference>
<dbReference type="PANTHER" id="PTHR30273">
    <property type="entry name" value="PERIPLASMIC SIGNAL SENSOR AND SIGMA FACTOR ACTIVATOR FECR-RELATED"/>
    <property type="match status" value="1"/>
</dbReference>
<dbReference type="InterPro" id="IPR012373">
    <property type="entry name" value="Ferrdict_sens_TM"/>
</dbReference>
<proteinExistence type="predicted"/>
<name>Q4KDP8_PSEF5</name>
<evidence type="ECO:0000256" key="1">
    <source>
        <dbReference type="SAM" id="MobiDB-lite"/>
    </source>
</evidence>
<accession>Q4KDP8</accession>
<sequence>MHPSRRQPGLAVNHPLSSNANAEPQSIDIAMAEQAMQWQLDLQEPQVSAATLAAWHRWRQAHPLHEKAWQRAETLAQRLQQVRSQGHSELARATLVPNLGRRRALKQLGLLLVTGAGAWAARDTALVQDWSADYSTRVGQQRRITLADQTRVQLNTDTAIALRFDREQRRIKLLRGELLLTLARQDSLPALHVETAEGWIETSTARFSVRQLAGRTELSVYQGNLTLRPRDGGQPALSLGAGEQARFNRQGLLLRQAQNATQPAWSQGMLVAQGQALAQFLEELGRYRHGHLGCDPSLAQLKVSGTFPLADTDRVLFAVARTLQLEVRQFTRYWVTLKPRTALS</sequence>
<dbReference type="KEGG" id="pfl:PFL_2528"/>
<dbReference type="Proteomes" id="UP000008540">
    <property type="component" value="Chromosome"/>
</dbReference>
<dbReference type="HOGENOM" id="CLU_050192_0_0_6"/>
<protein>
    <submittedName>
        <fullName evidence="4">Sigma factor regulatory protein PupR</fullName>
    </submittedName>
</protein>
<dbReference type="eggNOG" id="COG3712">
    <property type="taxonomic scope" value="Bacteria"/>
</dbReference>
<evidence type="ECO:0000313" key="4">
    <source>
        <dbReference type="EMBL" id="AAY91801.1"/>
    </source>
</evidence>
<reference evidence="4 5" key="1">
    <citation type="journal article" date="2005" name="Nat. Biotechnol.">
        <title>Complete genome sequence of the plant commensal Pseudomonas fluorescens Pf-5.</title>
        <authorList>
            <person name="Paulsen I.T."/>
            <person name="Press C.M."/>
            <person name="Ravel J."/>
            <person name="Kobayashi D.Y."/>
            <person name="Myers G.S."/>
            <person name="Mavrodi D.V."/>
            <person name="DeBoy R.T."/>
            <person name="Seshadri R."/>
            <person name="Ren Q."/>
            <person name="Madupu R."/>
            <person name="Dodson R.J."/>
            <person name="Durkin A.S."/>
            <person name="Brinkac L.M."/>
            <person name="Daugherty S.C."/>
            <person name="Sullivan S.A."/>
            <person name="Rosovitz M.J."/>
            <person name="Gwinn M.L."/>
            <person name="Zhou L."/>
            <person name="Schneider D.J."/>
            <person name="Cartinhour S.W."/>
            <person name="Nelson W.C."/>
            <person name="Weidman J."/>
            <person name="Watkins K."/>
            <person name="Tran K."/>
            <person name="Khouri H."/>
            <person name="Pierson E.A."/>
            <person name="Pierson L.S.III."/>
            <person name="Thomashow L.S."/>
            <person name="Loper J.E."/>
        </authorList>
    </citation>
    <scope>NUCLEOTIDE SEQUENCE [LARGE SCALE GENOMIC DNA]</scope>
    <source>
        <strain evidence="5">ATCC BAA-477 / NRRL B-23932 / Pf-5</strain>
    </source>
</reference>
<evidence type="ECO:0000259" key="3">
    <source>
        <dbReference type="Pfam" id="PF16220"/>
    </source>
</evidence>
<dbReference type="Pfam" id="PF16220">
    <property type="entry name" value="DUF4880"/>
    <property type="match status" value="1"/>
</dbReference>
<dbReference type="STRING" id="220664.PFL_2528"/>
<organism evidence="4 5">
    <name type="scientific">Pseudomonas fluorescens (strain ATCC BAA-477 / NRRL B-23932 / Pf-5)</name>
    <dbReference type="NCBI Taxonomy" id="220664"/>
    <lineage>
        <taxon>Bacteria</taxon>
        <taxon>Pseudomonadati</taxon>
        <taxon>Pseudomonadota</taxon>
        <taxon>Gammaproteobacteria</taxon>
        <taxon>Pseudomonadales</taxon>
        <taxon>Pseudomonadaceae</taxon>
        <taxon>Pseudomonas</taxon>
    </lineage>
</organism>
<evidence type="ECO:0000259" key="2">
    <source>
        <dbReference type="Pfam" id="PF04773"/>
    </source>
</evidence>
<feature type="region of interest" description="Disordered" evidence="1">
    <location>
        <begin position="1"/>
        <end position="21"/>
    </location>
</feature>
<dbReference type="InterPro" id="IPR006860">
    <property type="entry name" value="FecR"/>
</dbReference>
<dbReference type="AlphaFoldDB" id="Q4KDP8"/>
<feature type="domain" description="FecR N-terminal" evidence="3">
    <location>
        <begin position="33"/>
        <end position="75"/>
    </location>
</feature>
<evidence type="ECO:0000313" key="5">
    <source>
        <dbReference type="Proteomes" id="UP000008540"/>
    </source>
</evidence>
<dbReference type="Gene3D" id="2.60.120.1440">
    <property type="match status" value="1"/>
</dbReference>
<dbReference type="Pfam" id="PF04773">
    <property type="entry name" value="FecR"/>
    <property type="match status" value="1"/>
</dbReference>
<feature type="domain" description="FecR protein" evidence="2">
    <location>
        <begin position="133"/>
        <end position="224"/>
    </location>
</feature>
<dbReference type="PIRSF" id="PIRSF018266">
    <property type="entry name" value="FecR"/>
    <property type="match status" value="1"/>
</dbReference>
<dbReference type="InterPro" id="IPR032623">
    <property type="entry name" value="FecR_N"/>
</dbReference>
<dbReference type="EMBL" id="CP000076">
    <property type="protein sequence ID" value="AAY91801.1"/>
    <property type="molecule type" value="Genomic_DNA"/>
</dbReference>
<dbReference type="PANTHER" id="PTHR30273:SF2">
    <property type="entry name" value="PROTEIN FECR"/>
    <property type="match status" value="1"/>
</dbReference>
<gene>
    <name evidence="4" type="primary">pupR</name>
    <name evidence="4" type="ordered locus">PFL_2528</name>
</gene>